<dbReference type="Proteomes" id="UP001595886">
    <property type="component" value="Unassembled WGS sequence"/>
</dbReference>
<comment type="caution">
    <text evidence="1">The sequence shown here is derived from an EMBL/GenBank/DDBJ whole genome shotgun (WGS) entry which is preliminary data.</text>
</comment>
<gene>
    <name evidence="1" type="ORF">ACFO6Q_02615</name>
</gene>
<sequence length="353" mass="39699">MYFSILKWKQGEIRGLSELANDLRPDISVVGEIPPPPWDSENEQPAKPLDEHLRNVPDQIRDIEPRVERIFLDFRQLGSPDDVAALDIMLPGLTEFPTVGFSLGTTTGGYSEQYIARVLQIARDSERPLALRVSKNDMATINFSGFIESWLQAAELNSGRLSLLLDCGDLDQPNLAVITAVCASALKDTRQKGFAHVAVGGTSFPSNLAGFQRGENEIPRHELKLWTDTLQVMGTEPLSFLDYGVTSRDLNEQLPLPAMLQMTANIRYTVRNRFLVFRAGRLREHGYEQFRDLSALITQHQEYAGHTFSWGDRYIWDCAASIVTVGNNTTWRKVATNHHVTFVIDELRKLAAD</sequence>
<dbReference type="InterPro" id="IPR025683">
    <property type="entry name" value="Protein_beta"/>
</dbReference>
<keyword evidence="2" id="KW-1185">Reference proteome</keyword>
<protein>
    <submittedName>
        <fullName evidence="1">Beta family protein</fullName>
    </submittedName>
</protein>
<organism evidence="1 2">
    <name type="scientific">Dokdonella ginsengisoli</name>
    <dbReference type="NCBI Taxonomy" id="363846"/>
    <lineage>
        <taxon>Bacteria</taxon>
        <taxon>Pseudomonadati</taxon>
        <taxon>Pseudomonadota</taxon>
        <taxon>Gammaproteobacteria</taxon>
        <taxon>Lysobacterales</taxon>
        <taxon>Rhodanobacteraceae</taxon>
        <taxon>Dokdonella</taxon>
    </lineage>
</organism>
<dbReference type="Pfam" id="PF14350">
    <property type="entry name" value="Beta_protein"/>
    <property type="match status" value="1"/>
</dbReference>
<accession>A0ABV9QPD4</accession>
<proteinExistence type="predicted"/>
<reference evidence="2" key="1">
    <citation type="journal article" date="2019" name="Int. J. Syst. Evol. Microbiol.">
        <title>The Global Catalogue of Microorganisms (GCM) 10K type strain sequencing project: providing services to taxonomists for standard genome sequencing and annotation.</title>
        <authorList>
            <consortium name="The Broad Institute Genomics Platform"/>
            <consortium name="The Broad Institute Genome Sequencing Center for Infectious Disease"/>
            <person name="Wu L."/>
            <person name="Ma J."/>
        </authorList>
    </citation>
    <scope>NUCLEOTIDE SEQUENCE [LARGE SCALE GENOMIC DNA]</scope>
    <source>
        <strain evidence="2">CCUG 30340</strain>
    </source>
</reference>
<dbReference type="RefSeq" id="WP_380018947.1">
    <property type="nucleotide sequence ID" value="NZ_JBHSHD010000003.1"/>
</dbReference>
<evidence type="ECO:0000313" key="2">
    <source>
        <dbReference type="Proteomes" id="UP001595886"/>
    </source>
</evidence>
<dbReference type="EMBL" id="JBHSHD010000003">
    <property type="protein sequence ID" value="MFC4819198.1"/>
    <property type="molecule type" value="Genomic_DNA"/>
</dbReference>
<name>A0ABV9QPD4_9GAMM</name>
<evidence type="ECO:0000313" key="1">
    <source>
        <dbReference type="EMBL" id="MFC4819198.1"/>
    </source>
</evidence>